<dbReference type="SUPFAM" id="SSF81383">
    <property type="entry name" value="F-box domain"/>
    <property type="match status" value="1"/>
</dbReference>
<sequence length="374" mass="41394">MVAAGYPEKAARVADAAEKRAMTPSDRAVIERFLQGMYKRVPIATTCPTELLVRIFSYLESRDLESAMLTCHWCRWAAEGNIEVIAIEATESKHGRHAWLSKPMQLQGRIKSLKLVGTPPLDTDEGTLQVMSQLESFVYGTGPSYGGARAARERHSESLGRLIRAGAPSLRVLELDGEAIWALDFFPVRTGKHVFPRLTRLKAPLRSVAPEATGNSTLFPALQELETQVSPSRAPGASPTALLSFARSTRELQRLCIRGLSDTPSWLADSLLRIWKRVDQLEFKADEEVYQAAPISHETRQSLLARPLGASTLVRLLVPTKKPDDSVDVLLPQLHTLAFGADTTIRGPELVELVRSRHDKEYVPPLGLLNIDLH</sequence>
<reference evidence="2" key="1">
    <citation type="submission" date="2023-03" db="EMBL/GenBank/DDBJ databases">
        <title>Mating type loci evolution in Malassezia.</title>
        <authorList>
            <person name="Coelho M.A."/>
        </authorList>
    </citation>
    <scope>NUCLEOTIDE SEQUENCE</scope>
    <source>
        <strain evidence="2">CBS 11721</strain>
    </source>
</reference>
<evidence type="ECO:0000313" key="3">
    <source>
        <dbReference type="Proteomes" id="UP001219933"/>
    </source>
</evidence>
<dbReference type="AlphaFoldDB" id="A0AAF0J5R2"/>
<proteinExistence type="predicted"/>
<organism evidence="2 3">
    <name type="scientific">Malassezia cuniculi</name>
    <dbReference type="NCBI Taxonomy" id="948313"/>
    <lineage>
        <taxon>Eukaryota</taxon>
        <taxon>Fungi</taxon>
        <taxon>Dikarya</taxon>
        <taxon>Basidiomycota</taxon>
        <taxon>Ustilaginomycotina</taxon>
        <taxon>Malasseziomycetes</taxon>
        <taxon>Malasseziales</taxon>
        <taxon>Malasseziaceae</taxon>
        <taxon>Malassezia</taxon>
    </lineage>
</organism>
<keyword evidence="3" id="KW-1185">Reference proteome</keyword>
<dbReference type="Gene3D" id="1.20.1280.50">
    <property type="match status" value="1"/>
</dbReference>
<accession>A0AAF0J5R2</accession>
<dbReference type="CDD" id="cd09917">
    <property type="entry name" value="F-box_SF"/>
    <property type="match status" value="1"/>
</dbReference>
<gene>
    <name evidence="2" type="ORF">MCUN1_001596</name>
</gene>
<protein>
    <recommendedName>
        <fullName evidence="1">F-box domain-containing protein</fullName>
    </recommendedName>
</protein>
<feature type="domain" description="F-box" evidence="1">
    <location>
        <begin position="48"/>
        <end position="72"/>
    </location>
</feature>
<dbReference type="EMBL" id="CP119878">
    <property type="protein sequence ID" value="WFD34752.1"/>
    <property type="molecule type" value="Genomic_DNA"/>
</dbReference>
<evidence type="ECO:0000313" key="2">
    <source>
        <dbReference type="EMBL" id="WFD34752.1"/>
    </source>
</evidence>
<dbReference type="Pfam" id="PF12937">
    <property type="entry name" value="F-box-like"/>
    <property type="match status" value="1"/>
</dbReference>
<evidence type="ECO:0000259" key="1">
    <source>
        <dbReference type="Pfam" id="PF12937"/>
    </source>
</evidence>
<dbReference type="Proteomes" id="UP001219933">
    <property type="component" value="Chromosome 2"/>
</dbReference>
<name>A0AAF0J5R2_9BASI</name>
<dbReference type="InterPro" id="IPR036047">
    <property type="entry name" value="F-box-like_dom_sf"/>
</dbReference>
<dbReference type="InterPro" id="IPR001810">
    <property type="entry name" value="F-box_dom"/>
</dbReference>